<sequence>MIMIPPRPPPATLTGGLAASGGLAGSKEATPRPVRTGSGSGSGLSGSAASDGSAGLPAPPPAGAALVALPPWAPSPLALRRIALFALGNMAAHEPCRRALMQLGLEQVMGALEQEGDSFIRKYLQRLRQKLDAPATGTPGAPGPGSLSGAPTRSHLAASPAASSSTLLYHTPHGTPAPAGALGSRGGLGMGMGTPGGAQGPPPMWITPVVGGPYRPGSAARGLSPSPQPSPPASAVGRPVFAGGPRVMSAAGGDRGHLLMPASAGGHPAPTHLGGLPSHGPSPRALASAHRR</sequence>
<feature type="region of interest" description="Disordered" evidence="1">
    <location>
        <begin position="133"/>
        <end position="292"/>
    </location>
</feature>
<feature type="region of interest" description="Disordered" evidence="1">
    <location>
        <begin position="1"/>
        <end position="56"/>
    </location>
</feature>
<comment type="caution">
    <text evidence="2">The sequence shown here is derived from an EMBL/GenBank/DDBJ whole genome shotgun (WGS) entry which is preliminary data.</text>
</comment>
<evidence type="ECO:0000256" key="1">
    <source>
        <dbReference type="SAM" id="MobiDB-lite"/>
    </source>
</evidence>
<proteinExistence type="predicted"/>
<feature type="compositionally biased region" description="Low complexity" evidence="1">
    <location>
        <begin position="45"/>
        <end position="56"/>
    </location>
</feature>
<name>A0ABQ8UR80_9EUKA</name>
<protein>
    <submittedName>
        <fullName evidence="2">Uncharacterized protein</fullName>
    </submittedName>
</protein>
<gene>
    <name evidence="2" type="ORF">PAPYR_2401</name>
</gene>
<evidence type="ECO:0000313" key="2">
    <source>
        <dbReference type="EMBL" id="KAJ4461348.1"/>
    </source>
</evidence>
<keyword evidence="3" id="KW-1185">Reference proteome</keyword>
<organism evidence="2 3">
    <name type="scientific">Paratrimastix pyriformis</name>
    <dbReference type="NCBI Taxonomy" id="342808"/>
    <lineage>
        <taxon>Eukaryota</taxon>
        <taxon>Metamonada</taxon>
        <taxon>Preaxostyla</taxon>
        <taxon>Paratrimastigidae</taxon>
        <taxon>Paratrimastix</taxon>
    </lineage>
</organism>
<evidence type="ECO:0000313" key="3">
    <source>
        <dbReference type="Proteomes" id="UP001141327"/>
    </source>
</evidence>
<feature type="compositionally biased region" description="Gly residues" evidence="1">
    <location>
        <begin position="183"/>
        <end position="199"/>
    </location>
</feature>
<feature type="compositionally biased region" description="Low complexity" evidence="1">
    <location>
        <begin position="133"/>
        <end position="165"/>
    </location>
</feature>
<feature type="compositionally biased region" description="Pro residues" evidence="1">
    <location>
        <begin position="1"/>
        <end position="11"/>
    </location>
</feature>
<reference evidence="2" key="1">
    <citation type="journal article" date="2022" name="bioRxiv">
        <title>Genomics of Preaxostyla Flagellates Illuminates Evolutionary Transitions and the Path Towards Mitochondrial Loss.</title>
        <authorList>
            <person name="Novak L.V.F."/>
            <person name="Treitli S.C."/>
            <person name="Pyrih J."/>
            <person name="Halakuc P."/>
            <person name="Pipaliya S.V."/>
            <person name="Vacek V."/>
            <person name="Brzon O."/>
            <person name="Soukal P."/>
            <person name="Eme L."/>
            <person name="Dacks J.B."/>
            <person name="Karnkowska A."/>
            <person name="Elias M."/>
            <person name="Hampl V."/>
        </authorList>
    </citation>
    <scope>NUCLEOTIDE SEQUENCE</scope>
    <source>
        <strain evidence="2">RCP-MX</strain>
    </source>
</reference>
<dbReference type="Proteomes" id="UP001141327">
    <property type="component" value="Unassembled WGS sequence"/>
</dbReference>
<dbReference type="EMBL" id="JAPMOS010000008">
    <property type="protein sequence ID" value="KAJ4461348.1"/>
    <property type="molecule type" value="Genomic_DNA"/>
</dbReference>
<accession>A0ABQ8UR80</accession>